<dbReference type="RefSeq" id="WP_114122971.1">
    <property type="nucleotide sequence ID" value="NZ_JPWA01000024.1"/>
</dbReference>
<dbReference type="InterPro" id="IPR035069">
    <property type="entry name" value="TTHA1013/TTHA0281-like"/>
</dbReference>
<dbReference type="Gene3D" id="3.30.160.250">
    <property type="match status" value="1"/>
</dbReference>
<name>A0A367UAL7_9PROT</name>
<dbReference type="SUPFAM" id="SSF143100">
    <property type="entry name" value="TTHA1013/TTHA0281-like"/>
    <property type="match status" value="1"/>
</dbReference>
<accession>A0A367UAL7</accession>
<dbReference type="Proteomes" id="UP000252419">
    <property type="component" value="Unassembled WGS sequence"/>
</dbReference>
<reference evidence="2 3" key="1">
    <citation type="submission" date="2014-07" db="EMBL/GenBank/DDBJ databases">
        <title>Draft genome sequence of Thalassospira xianhensis P-4 (MCCC 1A02616).</title>
        <authorList>
            <person name="Lai Q."/>
            <person name="Shao Z."/>
        </authorList>
    </citation>
    <scope>NUCLEOTIDE SEQUENCE [LARGE SCALE GENOMIC DNA]</scope>
    <source>
        <strain evidence="2 3">MCCC 1A02616</strain>
    </source>
</reference>
<sequence>MKQTYWGLVHKDGGSDFGISFPDFPGCVSAASTMTELVEMGTEALTLHINGMHEDGETIPAPSPMIELPKDADGIVAITVAVPGKKRRINLTIDANLIDQIEAKHGKGAVSGFLEDAARKAL</sequence>
<comment type="caution">
    <text evidence="2">The sequence shown here is derived from an EMBL/GenBank/DDBJ whole genome shotgun (WGS) entry which is preliminary data.</text>
</comment>
<gene>
    <name evidence="2" type="ORF">TH5_17795</name>
</gene>
<evidence type="ECO:0000313" key="3">
    <source>
        <dbReference type="Proteomes" id="UP000252419"/>
    </source>
</evidence>
<evidence type="ECO:0000259" key="1">
    <source>
        <dbReference type="Pfam" id="PF15919"/>
    </source>
</evidence>
<evidence type="ECO:0000313" key="2">
    <source>
        <dbReference type="EMBL" id="RCK04763.1"/>
    </source>
</evidence>
<organism evidence="2 3">
    <name type="scientific">Thalassospira xianhensis MCCC 1A02616</name>
    <dbReference type="NCBI Taxonomy" id="1177929"/>
    <lineage>
        <taxon>Bacteria</taxon>
        <taxon>Pseudomonadati</taxon>
        <taxon>Pseudomonadota</taxon>
        <taxon>Alphaproteobacteria</taxon>
        <taxon>Rhodospirillales</taxon>
        <taxon>Thalassospiraceae</taxon>
        <taxon>Thalassospira</taxon>
    </lineage>
</organism>
<dbReference type="EMBL" id="JPWA01000024">
    <property type="protein sequence ID" value="RCK04763.1"/>
    <property type="molecule type" value="Genomic_DNA"/>
</dbReference>
<dbReference type="Pfam" id="PF15919">
    <property type="entry name" value="HicB_lk_antitox"/>
    <property type="match status" value="1"/>
</dbReference>
<keyword evidence="3" id="KW-1185">Reference proteome</keyword>
<feature type="domain" description="HicB-like antitoxin of toxin-antitoxin system" evidence="1">
    <location>
        <begin position="8"/>
        <end position="117"/>
    </location>
</feature>
<proteinExistence type="predicted"/>
<dbReference type="InterPro" id="IPR031807">
    <property type="entry name" value="HicB-like"/>
</dbReference>
<dbReference type="AlphaFoldDB" id="A0A367UAL7"/>
<protein>
    <recommendedName>
        <fullName evidence="1">HicB-like antitoxin of toxin-antitoxin system domain-containing protein</fullName>
    </recommendedName>
</protein>